<evidence type="ECO:0000313" key="7">
    <source>
        <dbReference type="Proteomes" id="UP001445335"/>
    </source>
</evidence>
<dbReference type="GO" id="GO:0005737">
    <property type="term" value="C:cytoplasm"/>
    <property type="evidence" value="ECO:0007669"/>
    <property type="project" value="TreeGrafter"/>
</dbReference>
<protein>
    <recommendedName>
        <fullName evidence="4">tRNA pseudouridine synthase</fullName>
        <ecNumber evidence="4">5.4.99.12</ecNumber>
    </recommendedName>
</protein>
<evidence type="ECO:0000256" key="4">
    <source>
        <dbReference type="RuleBase" id="RU003792"/>
    </source>
</evidence>
<dbReference type="NCBIfam" id="TIGR00071">
    <property type="entry name" value="hisT_truA"/>
    <property type="match status" value="1"/>
</dbReference>
<dbReference type="GO" id="GO:0003723">
    <property type="term" value="F:RNA binding"/>
    <property type="evidence" value="ECO:0007669"/>
    <property type="project" value="InterPro"/>
</dbReference>
<dbReference type="InterPro" id="IPR020094">
    <property type="entry name" value="TruA/RsuA/RluB/E/F_N"/>
</dbReference>
<dbReference type="HAMAP" id="MF_00171">
    <property type="entry name" value="TruA"/>
    <property type="match status" value="1"/>
</dbReference>
<comment type="caution">
    <text evidence="6">The sequence shown here is derived from an EMBL/GenBank/DDBJ whole genome shotgun (WGS) entry which is preliminary data.</text>
</comment>
<dbReference type="Gene3D" id="3.30.70.580">
    <property type="entry name" value="Pseudouridine synthase I, catalytic domain, N-terminal subdomain"/>
    <property type="match status" value="1"/>
</dbReference>
<keyword evidence="7" id="KW-1185">Reference proteome</keyword>
<dbReference type="InterPro" id="IPR020097">
    <property type="entry name" value="PsdUridine_synth_TruA_a/b_dom"/>
</dbReference>
<reference evidence="6 7" key="1">
    <citation type="journal article" date="2024" name="Nat. Commun.">
        <title>Phylogenomics reveals the evolutionary origins of lichenization in chlorophyte algae.</title>
        <authorList>
            <person name="Puginier C."/>
            <person name="Libourel C."/>
            <person name="Otte J."/>
            <person name="Skaloud P."/>
            <person name="Haon M."/>
            <person name="Grisel S."/>
            <person name="Petersen M."/>
            <person name="Berrin J.G."/>
            <person name="Delaux P.M."/>
            <person name="Dal Grande F."/>
            <person name="Keller J."/>
        </authorList>
    </citation>
    <scope>NUCLEOTIDE SEQUENCE [LARGE SCALE GENOMIC DNA]</scope>
    <source>
        <strain evidence="6 7">SAG 245.80</strain>
    </source>
</reference>
<evidence type="ECO:0000259" key="5">
    <source>
        <dbReference type="Pfam" id="PF01416"/>
    </source>
</evidence>
<evidence type="ECO:0000256" key="1">
    <source>
        <dbReference type="ARBA" id="ARBA00009375"/>
    </source>
</evidence>
<dbReference type="GO" id="GO:0160147">
    <property type="term" value="F:tRNA pseudouridine(38-40) synthase activity"/>
    <property type="evidence" value="ECO:0007669"/>
    <property type="project" value="UniProtKB-EC"/>
</dbReference>
<sequence>MSRKWRPPHNLGIKGKKQRDSGRQFCMDSFLQRQIALEVYYLGWAYHGFASQTDIQATVEGQLFAALRRTWLIEEGMGWEALGYSRCGRTDKGVSALCQVVALRVRSIARAGDVEPAPCDELDYPALVNRALPGDIRVLGWAPVPTDFSARFSTLHRTYRYFIVQDGSLDVAAMRAAAAALLGEHDFRHFCKVDVSKPASYRRRILEADVLDLQASGPAGASSMLALHLRGTAFLWHQVRCIAAVLLLVGRGLEAPGVIARLLDVQRLPRKPQYCLAPEEPLLLYECAYSALRFMRSANDHARTLAAVRRRLHRQLEGAALLQAAVLKQVKFSAAARI</sequence>
<keyword evidence="3 4" id="KW-0413">Isomerase</keyword>
<gene>
    <name evidence="6" type="ORF">WJX81_005826</name>
</gene>
<evidence type="ECO:0000256" key="2">
    <source>
        <dbReference type="ARBA" id="ARBA00022694"/>
    </source>
</evidence>
<dbReference type="EMBL" id="JALJOU010000079">
    <property type="protein sequence ID" value="KAK9824843.1"/>
    <property type="molecule type" value="Genomic_DNA"/>
</dbReference>
<dbReference type="Proteomes" id="UP001445335">
    <property type="component" value="Unassembled WGS sequence"/>
</dbReference>
<dbReference type="Pfam" id="PF01416">
    <property type="entry name" value="PseudoU_synth_1"/>
    <property type="match status" value="1"/>
</dbReference>
<comment type="catalytic activity">
    <reaction evidence="4">
        <text>uridine(38/39/40) in tRNA = pseudouridine(38/39/40) in tRNA</text>
        <dbReference type="Rhea" id="RHEA:22376"/>
        <dbReference type="Rhea" id="RHEA-COMP:10085"/>
        <dbReference type="Rhea" id="RHEA-COMP:10087"/>
        <dbReference type="ChEBI" id="CHEBI:65314"/>
        <dbReference type="ChEBI" id="CHEBI:65315"/>
        <dbReference type="EC" id="5.4.99.12"/>
    </reaction>
</comment>
<dbReference type="Gene3D" id="3.30.70.660">
    <property type="entry name" value="Pseudouridine synthase I, catalytic domain, C-terminal subdomain"/>
    <property type="match status" value="1"/>
</dbReference>
<dbReference type="EC" id="5.4.99.12" evidence="4"/>
<feature type="domain" description="Pseudouridine synthase I TruA alpha/beta" evidence="5">
    <location>
        <begin position="177"/>
        <end position="290"/>
    </location>
</feature>
<dbReference type="GO" id="GO:0005634">
    <property type="term" value="C:nucleus"/>
    <property type="evidence" value="ECO:0007669"/>
    <property type="project" value="TreeGrafter"/>
</dbReference>
<evidence type="ECO:0000313" key="6">
    <source>
        <dbReference type="EMBL" id="KAK9824843.1"/>
    </source>
</evidence>
<dbReference type="PANTHER" id="PTHR11142:SF5">
    <property type="entry name" value="TRNA PSEUDOURIDINE(38_39) SYNTHASE"/>
    <property type="match status" value="1"/>
</dbReference>
<dbReference type="GO" id="GO:1990481">
    <property type="term" value="P:mRNA pseudouridine synthesis"/>
    <property type="evidence" value="ECO:0007669"/>
    <property type="project" value="TreeGrafter"/>
</dbReference>
<proteinExistence type="inferred from homology"/>
<evidence type="ECO:0000256" key="3">
    <source>
        <dbReference type="ARBA" id="ARBA00023235"/>
    </source>
</evidence>
<accession>A0AAW1QTT9</accession>
<keyword evidence="2 4" id="KW-0819">tRNA processing</keyword>
<comment type="similarity">
    <text evidence="1 4">Belongs to the tRNA pseudouridine synthase TruA family.</text>
</comment>
<dbReference type="InterPro" id="IPR020103">
    <property type="entry name" value="PsdUridine_synth_cat_dom_sf"/>
</dbReference>
<dbReference type="GO" id="GO:0031119">
    <property type="term" value="P:tRNA pseudouridine synthesis"/>
    <property type="evidence" value="ECO:0007669"/>
    <property type="project" value="TreeGrafter"/>
</dbReference>
<dbReference type="PANTHER" id="PTHR11142">
    <property type="entry name" value="PSEUDOURIDYLATE SYNTHASE"/>
    <property type="match status" value="1"/>
</dbReference>
<organism evidence="6 7">
    <name type="scientific">Elliptochloris bilobata</name>
    <dbReference type="NCBI Taxonomy" id="381761"/>
    <lineage>
        <taxon>Eukaryota</taxon>
        <taxon>Viridiplantae</taxon>
        <taxon>Chlorophyta</taxon>
        <taxon>core chlorophytes</taxon>
        <taxon>Trebouxiophyceae</taxon>
        <taxon>Trebouxiophyceae incertae sedis</taxon>
        <taxon>Elliptochloris clade</taxon>
        <taxon>Elliptochloris</taxon>
    </lineage>
</organism>
<name>A0AAW1QTT9_9CHLO</name>
<dbReference type="AlphaFoldDB" id="A0AAW1QTT9"/>
<dbReference type="SUPFAM" id="SSF55120">
    <property type="entry name" value="Pseudouridine synthase"/>
    <property type="match status" value="1"/>
</dbReference>
<dbReference type="InterPro" id="IPR001406">
    <property type="entry name" value="PsdUridine_synth_TruA"/>
</dbReference>
<dbReference type="InterPro" id="IPR020095">
    <property type="entry name" value="PsdUridine_synth_TruA_C"/>
</dbReference>